<comment type="subcellular location">
    <subcellularLocation>
        <location evidence="1">Cell membrane</location>
        <topology evidence="1">Multi-pass membrane protein</topology>
    </subcellularLocation>
</comment>
<feature type="transmembrane region" description="Helical" evidence="8">
    <location>
        <begin position="189"/>
        <end position="206"/>
    </location>
</feature>
<dbReference type="InterPro" id="IPR037185">
    <property type="entry name" value="EmrE-like"/>
</dbReference>
<gene>
    <name evidence="10" type="ORF">KCX82_03040</name>
</gene>
<feature type="domain" description="EamA" evidence="9">
    <location>
        <begin position="153"/>
        <end position="289"/>
    </location>
</feature>
<evidence type="ECO:0000256" key="7">
    <source>
        <dbReference type="SAM" id="MobiDB-lite"/>
    </source>
</evidence>
<keyword evidence="3" id="KW-1003">Cell membrane</keyword>
<feature type="region of interest" description="Disordered" evidence="7">
    <location>
        <begin position="293"/>
        <end position="316"/>
    </location>
</feature>
<keyword evidence="4 8" id="KW-0812">Transmembrane</keyword>
<evidence type="ECO:0000313" key="11">
    <source>
        <dbReference type="Proteomes" id="UP000675664"/>
    </source>
</evidence>
<evidence type="ECO:0000256" key="4">
    <source>
        <dbReference type="ARBA" id="ARBA00022692"/>
    </source>
</evidence>
<reference evidence="10" key="1">
    <citation type="submission" date="2021-04" db="EMBL/GenBank/DDBJ databases">
        <title>Sinoanaerobacter chloroacetimidivorans sp. nov., an obligate anaerobic bacterium isolated from anaerobic sludge.</title>
        <authorList>
            <person name="Bao Y."/>
        </authorList>
    </citation>
    <scope>NUCLEOTIDE SEQUENCE</scope>
    <source>
        <strain evidence="10">BAD-6</strain>
    </source>
</reference>
<accession>A0A8J8AZS9</accession>
<evidence type="ECO:0000256" key="3">
    <source>
        <dbReference type="ARBA" id="ARBA00022475"/>
    </source>
</evidence>
<dbReference type="AlphaFoldDB" id="A0A8J8AZS9"/>
<dbReference type="GO" id="GO:0005886">
    <property type="term" value="C:plasma membrane"/>
    <property type="evidence" value="ECO:0007669"/>
    <property type="project" value="UniProtKB-SubCell"/>
</dbReference>
<comment type="similarity">
    <text evidence="2">Belongs to the EamA transporter family.</text>
</comment>
<evidence type="ECO:0000256" key="2">
    <source>
        <dbReference type="ARBA" id="ARBA00007362"/>
    </source>
</evidence>
<dbReference type="PANTHER" id="PTHR32322:SF18">
    <property type="entry name" value="S-ADENOSYLMETHIONINE_S-ADENOSYLHOMOCYSTEINE TRANSPORTER"/>
    <property type="match status" value="1"/>
</dbReference>
<keyword evidence="11" id="KW-1185">Reference proteome</keyword>
<feature type="transmembrane region" description="Helical" evidence="8">
    <location>
        <begin position="97"/>
        <end position="117"/>
    </location>
</feature>
<proteinExistence type="inferred from homology"/>
<dbReference type="SUPFAM" id="SSF103481">
    <property type="entry name" value="Multidrug resistance efflux transporter EmrE"/>
    <property type="match status" value="2"/>
</dbReference>
<evidence type="ECO:0000256" key="8">
    <source>
        <dbReference type="SAM" id="Phobius"/>
    </source>
</evidence>
<feature type="transmembrane region" description="Helical" evidence="8">
    <location>
        <begin position="12"/>
        <end position="32"/>
    </location>
</feature>
<dbReference type="Proteomes" id="UP000675664">
    <property type="component" value="Unassembled WGS sequence"/>
</dbReference>
<dbReference type="InterPro" id="IPR000620">
    <property type="entry name" value="EamA_dom"/>
</dbReference>
<keyword evidence="6 8" id="KW-0472">Membrane</keyword>
<feature type="transmembrane region" description="Helical" evidence="8">
    <location>
        <begin position="150"/>
        <end position="168"/>
    </location>
</feature>
<feature type="transmembrane region" description="Helical" evidence="8">
    <location>
        <begin position="69"/>
        <end position="85"/>
    </location>
</feature>
<reference evidence="10" key="2">
    <citation type="submission" date="2021-04" db="EMBL/GenBank/DDBJ databases">
        <authorList>
            <person name="Liu J."/>
        </authorList>
    </citation>
    <scope>NUCLEOTIDE SEQUENCE</scope>
    <source>
        <strain evidence="10">BAD-6</strain>
    </source>
</reference>
<comment type="caution">
    <text evidence="10">The sequence shown here is derived from an EMBL/GenBank/DDBJ whole genome shotgun (WGS) entry which is preliminary data.</text>
</comment>
<dbReference type="Pfam" id="PF00892">
    <property type="entry name" value="EamA"/>
    <property type="match status" value="2"/>
</dbReference>
<feature type="compositionally biased region" description="Polar residues" evidence="7">
    <location>
        <begin position="293"/>
        <end position="305"/>
    </location>
</feature>
<feature type="transmembrane region" description="Helical" evidence="8">
    <location>
        <begin position="124"/>
        <end position="144"/>
    </location>
</feature>
<sequence>MLEKHRTAAGHLAALITILIWGTTFISTKILLIDFTPVEILVTRFVMGYFALLMVYPHRIKTKGIKEEALFLSAGLCGVTLYFLMENIALTYTLASNVGVIVSVSPLFTAILAHFLLEGESMRTSFIIGFIIAITGVILIVLNGSYILKLNPIGDLLATLAALVWSVYSILMRKISDLGQNSIGCTRRVFFYGLILMTPCLFFLDFDPEFRQFAELPNLLNLLFLGLGASALCFVSWNWTLGVLGAVKTSLYIYVIPVITIAASALILRETITPVACAGVVLTLAGLYLSQRTPQRTSPDTSQEQPKAVLEEDLDL</sequence>
<evidence type="ECO:0000256" key="5">
    <source>
        <dbReference type="ARBA" id="ARBA00022989"/>
    </source>
</evidence>
<evidence type="ECO:0000256" key="6">
    <source>
        <dbReference type="ARBA" id="ARBA00023136"/>
    </source>
</evidence>
<organism evidence="10 11">
    <name type="scientific">Sinanaerobacter chloroacetimidivorans</name>
    <dbReference type="NCBI Taxonomy" id="2818044"/>
    <lineage>
        <taxon>Bacteria</taxon>
        <taxon>Bacillati</taxon>
        <taxon>Bacillota</taxon>
        <taxon>Clostridia</taxon>
        <taxon>Peptostreptococcales</taxon>
        <taxon>Anaerovoracaceae</taxon>
        <taxon>Sinanaerobacter</taxon>
    </lineage>
</organism>
<protein>
    <submittedName>
        <fullName evidence="10">DMT family transporter</fullName>
    </submittedName>
</protein>
<name>A0A8J8AZS9_9FIRM</name>
<feature type="transmembrane region" description="Helical" evidence="8">
    <location>
        <begin position="273"/>
        <end position="290"/>
    </location>
</feature>
<evidence type="ECO:0000313" key="10">
    <source>
        <dbReference type="EMBL" id="MBR0596843.1"/>
    </source>
</evidence>
<evidence type="ECO:0000259" key="9">
    <source>
        <dbReference type="Pfam" id="PF00892"/>
    </source>
</evidence>
<dbReference type="EMBL" id="JAGSND010000002">
    <property type="protein sequence ID" value="MBR0596843.1"/>
    <property type="molecule type" value="Genomic_DNA"/>
</dbReference>
<keyword evidence="5 8" id="KW-1133">Transmembrane helix</keyword>
<dbReference type="InterPro" id="IPR050638">
    <property type="entry name" value="AA-Vitamin_Transporters"/>
</dbReference>
<feature type="transmembrane region" description="Helical" evidence="8">
    <location>
        <begin position="251"/>
        <end position="267"/>
    </location>
</feature>
<feature type="transmembrane region" description="Helical" evidence="8">
    <location>
        <begin position="218"/>
        <end position="239"/>
    </location>
</feature>
<dbReference type="PANTHER" id="PTHR32322">
    <property type="entry name" value="INNER MEMBRANE TRANSPORTER"/>
    <property type="match status" value="1"/>
</dbReference>
<evidence type="ECO:0000256" key="1">
    <source>
        <dbReference type="ARBA" id="ARBA00004651"/>
    </source>
</evidence>
<feature type="transmembrane region" description="Helical" evidence="8">
    <location>
        <begin position="38"/>
        <end position="57"/>
    </location>
</feature>
<feature type="domain" description="EamA" evidence="9">
    <location>
        <begin position="10"/>
        <end position="141"/>
    </location>
</feature>